<reference evidence="5" key="1">
    <citation type="journal article" date="2019" name="Int. J. Syst. Evol. Microbiol.">
        <title>The Global Catalogue of Microorganisms (GCM) 10K type strain sequencing project: providing services to taxonomists for standard genome sequencing and annotation.</title>
        <authorList>
            <consortium name="The Broad Institute Genomics Platform"/>
            <consortium name="The Broad Institute Genome Sequencing Center for Infectious Disease"/>
            <person name="Wu L."/>
            <person name="Ma J."/>
        </authorList>
    </citation>
    <scope>NUCLEOTIDE SEQUENCE [LARGE SCALE GENOMIC DNA]</scope>
    <source>
        <strain evidence="5">ZS-35-S2</strain>
    </source>
</reference>
<dbReference type="Gene3D" id="3.20.20.450">
    <property type="entry name" value="EAL domain"/>
    <property type="match status" value="1"/>
</dbReference>
<dbReference type="SUPFAM" id="SSF55073">
    <property type="entry name" value="Nucleotide cyclase"/>
    <property type="match status" value="1"/>
</dbReference>
<dbReference type="CDD" id="cd01948">
    <property type="entry name" value="EAL"/>
    <property type="match status" value="1"/>
</dbReference>
<evidence type="ECO:0000256" key="1">
    <source>
        <dbReference type="SAM" id="Phobius"/>
    </source>
</evidence>
<dbReference type="NCBIfam" id="TIGR00254">
    <property type="entry name" value="GGDEF"/>
    <property type="match status" value="1"/>
</dbReference>
<dbReference type="InterPro" id="IPR043128">
    <property type="entry name" value="Rev_trsase/Diguanyl_cyclase"/>
</dbReference>
<feature type="domain" description="EAL" evidence="2">
    <location>
        <begin position="376"/>
        <end position="627"/>
    </location>
</feature>
<dbReference type="InterPro" id="IPR029787">
    <property type="entry name" value="Nucleotide_cyclase"/>
</dbReference>
<dbReference type="InterPro" id="IPR001633">
    <property type="entry name" value="EAL_dom"/>
</dbReference>
<dbReference type="PANTHER" id="PTHR44757">
    <property type="entry name" value="DIGUANYLATE CYCLASE DGCP"/>
    <property type="match status" value="1"/>
</dbReference>
<feature type="transmembrane region" description="Helical" evidence="1">
    <location>
        <begin position="92"/>
        <end position="113"/>
    </location>
</feature>
<organism evidence="4 5">
    <name type="scientific">Aureimonas populi</name>
    <dbReference type="NCBI Taxonomy" id="1701758"/>
    <lineage>
        <taxon>Bacteria</taxon>
        <taxon>Pseudomonadati</taxon>
        <taxon>Pseudomonadota</taxon>
        <taxon>Alphaproteobacteria</taxon>
        <taxon>Hyphomicrobiales</taxon>
        <taxon>Aurantimonadaceae</taxon>
        <taxon>Aureimonas</taxon>
    </lineage>
</organism>
<protein>
    <submittedName>
        <fullName evidence="4">Bifunctional diguanylate cyclase/phosphodiesterase</fullName>
    </submittedName>
</protein>
<feature type="transmembrane region" description="Helical" evidence="1">
    <location>
        <begin position="168"/>
        <end position="190"/>
    </location>
</feature>
<dbReference type="InterPro" id="IPR035919">
    <property type="entry name" value="EAL_sf"/>
</dbReference>
<feature type="transmembrane region" description="Helical" evidence="1">
    <location>
        <begin position="54"/>
        <end position="71"/>
    </location>
</feature>
<dbReference type="Proteomes" id="UP001597371">
    <property type="component" value="Unassembled WGS sequence"/>
</dbReference>
<proteinExistence type="predicted"/>
<feature type="transmembrane region" description="Helical" evidence="1">
    <location>
        <begin position="31"/>
        <end position="48"/>
    </location>
</feature>
<evidence type="ECO:0000313" key="4">
    <source>
        <dbReference type="EMBL" id="MFD2236394.1"/>
    </source>
</evidence>
<dbReference type="InterPro" id="IPR052155">
    <property type="entry name" value="Biofilm_reg_signaling"/>
</dbReference>
<keyword evidence="5" id="KW-1185">Reference proteome</keyword>
<dbReference type="Pfam" id="PF00563">
    <property type="entry name" value="EAL"/>
    <property type="match status" value="1"/>
</dbReference>
<dbReference type="Gene3D" id="3.30.70.270">
    <property type="match status" value="1"/>
</dbReference>
<keyword evidence="1" id="KW-1133">Transmembrane helix</keyword>
<evidence type="ECO:0000259" key="3">
    <source>
        <dbReference type="PROSITE" id="PS50887"/>
    </source>
</evidence>
<dbReference type="PROSITE" id="PS50883">
    <property type="entry name" value="EAL"/>
    <property type="match status" value="1"/>
</dbReference>
<dbReference type="PANTHER" id="PTHR44757:SF2">
    <property type="entry name" value="BIOFILM ARCHITECTURE MAINTENANCE PROTEIN MBAA"/>
    <property type="match status" value="1"/>
</dbReference>
<comment type="caution">
    <text evidence="4">The sequence shown here is derived from an EMBL/GenBank/DDBJ whole genome shotgun (WGS) entry which is preliminary data.</text>
</comment>
<gene>
    <name evidence="4" type="ORF">ACFSKQ_02810</name>
</gene>
<keyword evidence="1" id="KW-0812">Transmembrane</keyword>
<evidence type="ECO:0000259" key="2">
    <source>
        <dbReference type="PROSITE" id="PS50883"/>
    </source>
</evidence>
<sequence>MESGPLKSIIARPRDERAHVVESLYGERRSFLVGGFALAAAGSITAWHAQTLSLWVITALMAMMTTIRYCAFEIFLANQSQADRHPRFWKRLYWGLGVLHLFIIGFWTTLVFWQTDDQFSQLLCMMAALAYLIGTQGRNFSSLGLVRFQLLACVLPMLLAFYAREAVWGIFFSLFLVAFYMSFMETSAHLRRIFRDMIRTSAVNWELAHTDALTGLPNRPSMQEAIRNAIAGGHPFALHFLDLDHFKRVNDTLGHLAGDQLLRQTATLLQRAVGQSGVVSRYSSDEFVILQLISGRERTPAALAEELLAALSRPVVVNGVTMRGGCSIGIAQYPRDAASFEALAHLADMALFEAKEGGRGRIVQSRPGMRDRAADRLRLESELRRALEDGSIELYYQPIVLNGSLKIASCEALVRWRHATRGNLSPGEFLAVAEEAGLMNALTDRTFELGCQAAAAWPETIGISINLSPSQLCRDDIIEMILARVAEARLDPRRLEIEVTEHMRLDLQPNIREKLNEISAKGIRLALDDFGTGYSNLGQIARLPFNKIKLDKQFLEDIETDERALAVLRGAVQFIAPLGLEIVLEGLETESQIHFALSEKGISHLQGYAFGPPMPAASIRDFLHASARVDKPRAAGGEEPQSARLH</sequence>
<dbReference type="SUPFAM" id="SSF141868">
    <property type="entry name" value="EAL domain-like"/>
    <property type="match status" value="1"/>
</dbReference>
<accession>A0ABW5CGK2</accession>
<dbReference type="EMBL" id="JBHUIJ010000002">
    <property type="protein sequence ID" value="MFD2236394.1"/>
    <property type="molecule type" value="Genomic_DNA"/>
</dbReference>
<dbReference type="InterPro" id="IPR000160">
    <property type="entry name" value="GGDEF_dom"/>
</dbReference>
<dbReference type="CDD" id="cd01949">
    <property type="entry name" value="GGDEF"/>
    <property type="match status" value="1"/>
</dbReference>
<dbReference type="RefSeq" id="WP_209735666.1">
    <property type="nucleotide sequence ID" value="NZ_CP072611.1"/>
</dbReference>
<dbReference type="SMART" id="SM00052">
    <property type="entry name" value="EAL"/>
    <property type="match status" value="1"/>
</dbReference>
<name>A0ABW5CGK2_9HYPH</name>
<dbReference type="Pfam" id="PF00990">
    <property type="entry name" value="GGDEF"/>
    <property type="match status" value="1"/>
</dbReference>
<dbReference type="PROSITE" id="PS50887">
    <property type="entry name" value="GGDEF"/>
    <property type="match status" value="1"/>
</dbReference>
<evidence type="ECO:0000313" key="5">
    <source>
        <dbReference type="Proteomes" id="UP001597371"/>
    </source>
</evidence>
<feature type="transmembrane region" description="Helical" evidence="1">
    <location>
        <begin position="144"/>
        <end position="162"/>
    </location>
</feature>
<feature type="domain" description="GGDEF" evidence="3">
    <location>
        <begin position="234"/>
        <end position="367"/>
    </location>
</feature>
<dbReference type="SMART" id="SM00267">
    <property type="entry name" value="GGDEF"/>
    <property type="match status" value="1"/>
</dbReference>
<keyword evidence="1" id="KW-0472">Membrane</keyword>